<name>A0A645IHV2_9ZZZZ</name>
<accession>A0A645IHV2</accession>
<sequence length="111" mass="12587">MEFKRKPSDAVWQGAMRSEVMEAVRLAPSATNSQPWRFTVDDHRLTVFRDTAALSIIPPSRKPFFNTIDVGISLCFLELALTHAGLHFERTITKPSRGGRLEELAVYQLDQ</sequence>
<evidence type="ECO:0000313" key="2">
    <source>
        <dbReference type="EMBL" id="MPN46923.1"/>
    </source>
</evidence>
<reference evidence="2" key="1">
    <citation type="submission" date="2019-08" db="EMBL/GenBank/DDBJ databases">
        <authorList>
            <person name="Kucharzyk K."/>
            <person name="Murdoch R.W."/>
            <person name="Higgins S."/>
            <person name="Loffler F."/>
        </authorList>
    </citation>
    <scope>NUCLEOTIDE SEQUENCE</scope>
</reference>
<dbReference type="SUPFAM" id="SSF55469">
    <property type="entry name" value="FMN-dependent nitroreductase-like"/>
    <property type="match status" value="1"/>
</dbReference>
<dbReference type="EMBL" id="VSSQ01107986">
    <property type="protein sequence ID" value="MPN46923.1"/>
    <property type="molecule type" value="Genomic_DNA"/>
</dbReference>
<dbReference type="GO" id="GO:0016491">
    <property type="term" value="F:oxidoreductase activity"/>
    <property type="evidence" value="ECO:0007669"/>
    <property type="project" value="InterPro"/>
</dbReference>
<dbReference type="InterPro" id="IPR029478">
    <property type="entry name" value="TM1586_NiRdase"/>
</dbReference>
<dbReference type="AlphaFoldDB" id="A0A645IHV2"/>
<dbReference type="InterPro" id="IPR000415">
    <property type="entry name" value="Nitroreductase-like"/>
</dbReference>
<evidence type="ECO:0000259" key="1">
    <source>
        <dbReference type="Pfam" id="PF14512"/>
    </source>
</evidence>
<dbReference type="Pfam" id="PF14512">
    <property type="entry name" value="TM1586_NiRdase"/>
    <property type="match status" value="1"/>
</dbReference>
<protein>
    <recommendedName>
        <fullName evidence="1">Putative nitroreductase TM1586 domain-containing protein</fullName>
    </recommendedName>
</protein>
<proteinExistence type="predicted"/>
<gene>
    <name evidence="2" type="ORF">SDC9_194522</name>
</gene>
<dbReference type="Gene3D" id="3.40.109.30">
    <property type="entry name" value="putative nitroreductase (tm1586), domain 2"/>
    <property type="match status" value="1"/>
</dbReference>
<feature type="domain" description="Putative nitroreductase TM1586" evidence="1">
    <location>
        <begin position="2"/>
        <end position="80"/>
    </location>
</feature>
<comment type="caution">
    <text evidence="2">The sequence shown here is derived from an EMBL/GenBank/DDBJ whole genome shotgun (WGS) entry which is preliminary data.</text>
</comment>
<organism evidence="2">
    <name type="scientific">bioreactor metagenome</name>
    <dbReference type="NCBI Taxonomy" id="1076179"/>
    <lineage>
        <taxon>unclassified sequences</taxon>
        <taxon>metagenomes</taxon>
        <taxon>ecological metagenomes</taxon>
    </lineage>
</organism>